<dbReference type="OrthoDB" id="434771at2759"/>
<dbReference type="PROSITE" id="PS50011">
    <property type="entry name" value="PROTEIN_KINASE_DOM"/>
    <property type="match status" value="1"/>
</dbReference>
<evidence type="ECO:0000259" key="10">
    <source>
        <dbReference type="PROSITE" id="PS50011"/>
    </source>
</evidence>
<evidence type="ECO:0000256" key="2">
    <source>
        <dbReference type="ARBA" id="ARBA00022527"/>
    </source>
</evidence>
<evidence type="ECO:0000256" key="7">
    <source>
        <dbReference type="ARBA" id="ARBA00047292"/>
    </source>
</evidence>
<dbReference type="GO" id="GO:0005524">
    <property type="term" value="F:ATP binding"/>
    <property type="evidence" value="ECO:0007669"/>
    <property type="project" value="UniProtKB-KW"/>
</dbReference>
<keyword evidence="4" id="KW-0547">Nucleotide-binding</keyword>
<dbReference type="InterPro" id="IPR000719">
    <property type="entry name" value="Prot_kinase_dom"/>
</dbReference>
<dbReference type="CDD" id="cd12148">
    <property type="entry name" value="fungal_TF_MHR"/>
    <property type="match status" value="1"/>
</dbReference>
<evidence type="ECO:0000313" key="11">
    <source>
        <dbReference type="EMBL" id="TBU24685.1"/>
    </source>
</evidence>
<feature type="compositionally biased region" description="Polar residues" evidence="9">
    <location>
        <begin position="214"/>
        <end position="226"/>
    </location>
</feature>
<evidence type="ECO:0000256" key="4">
    <source>
        <dbReference type="ARBA" id="ARBA00022741"/>
    </source>
</evidence>
<name>A0A4Q9MBT2_9APHY</name>
<dbReference type="SUPFAM" id="SSF56112">
    <property type="entry name" value="Protein kinase-like (PK-like)"/>
    <property type="match status" value="1"/>
</dbReference>
<dbReference type="PANTHER" id="PTHR24353:SF153">
    <property type="entry name" value="CAMP-DEPENDENT PROTEIN KINASE CATALYTIC SUBUNIT 1"/>
    <property type="match status" value="1"/>
</dbReference>
<keyword evidence="5" id="KW-0418">Kinase</keyword>
<dbReference type="GO" id="GO:0005829">
    <property type="term" value="C:cytosol"/>
    <property type="evidence" value="ECO:0007669"/>
    <property type="project" value="TreeGrafter"/>
</dbReference>
<comment type="catalytic activity">
    <reaction evidence="7">
        <text>L-threonyl-[protein] + ATP = O-phospho-L-threonyl-[protein] + ADP + H(+)</text>
        <dbReference type="Rhea" id="RHEA:46608"/>
        <dbReference type="Rhea" id="RHEA-COMP:11060"/>
        <dbReference type="Rhea" id="RHEA-COMP:11605"/>
        <dbReference type="ChEBI" id="CHEBI:15378"/>
        <dbReference type="ChEBI" id="CHEBI:30013"/>
        <dbReference type="ChEBI" id="CHEBI:30616"/>
        <dbReference type="ChEBI" id="CHEBI:61977"/>
        <dbReference type="ChEBI" id="CHEBI:456216"/>
        <dbReference type="EC" id="2.7.11.11"/>
    </reaction>
</comment>
<accession>A0A4Q9MBT2</accession>
<dbReference type="PANTHER" id="PTHR24353">
    <property type="entry name" value="CYCLIC NUCLEOTIDE-DEPENDENT PROTEIN KINASE"/>
    <property type="match status" value="1"/>
</dbReference>
<evidence type="ECO:0000256" key="8">
    <source>
        <dbReference type="ARBA" id="ARBA00047454"/>
    </source>
</evidence>
<protein>
    <recommendedName>
        <fullName evidence="1">cAMP-dependent protein kinase</fullName>
        <ecNumber evidence="1">2.7.11.11</ecNumber>
    </recommendedName>
</protein>
<reference evidence="11" key="1">
    <citation type="submission" date="2019-01" db="EMBL/GenBank/DDBJ databases">
        <title>Draft genome sequences of three monokaryotic isolates of the white-rot basidiomycete fungus Dichomitus squalens.</title>
        <authorList>
            <consortium name="DOE Joint Genome Institute"/>
            <person name="Lopez S.C."/>
            <person name="Andreopoulos B."/>
            <person name="Pangilinan J."/>
            <person name="Lipzen A."/>
            <person name="Riley R."/>
            <person name="Ahrendt S."/>
            <person name="Ng V."/>
            <person name="Barry K."/>
            <person name="Daum C."/>
            <person name="Grigoriev I.V."/>
            <person name="Hilden K.S."/>
            <person name="Makela M.R."/>
            <person name="de Vries R.P."/>
        </authorList>
    </citation>
    <scope>NUCLEOTIDE SEQUENCE [LARGE SCALE GENOMIC DNA]</scope>
    <source>
        <strain evidence="11">OM18370.1</strain>
    </source>
</reference>
<keyword evidence="2" id="KW-0723">Serine/threonine-protein kinase</keyword>
<feature type="region of interest" description="Disordered" evidence="9">
    <location>
        <begin position="211"/>
        <end position="230"/>
    </location>
</feature>
<evidence type="ECO:0000256" key="1">
    <source>
        <dbReference type="ARBA" id="ARBA00012444"/>
    </source>
</evidence>
<evidence type="ECO:0000256" key="6">
    <source>
        <dbReference type="ARBA" id="ARBA00022840"/>
    </source>
</evidence>
<dbReference type="GO" id="GO:0005634">
    <property type="term" value="C:nucleus"/>
    <property type="evidence" value="ECO:0007669"/>
    <property type="project" value="TreeGrafter"/>
</dbReference>
<feature type="domain" description="Protein kinase" evidence="10">
    <location>
        <begin position="1"/>
        <end position="161"/>
    </location>
</feature>
<organism evidence="11">
    <name type="scientific">Dichomitus squalens</name>
    <dbReference type="NCBI Taxonomy" id="114155"/>
    <lineage>
        <taxon>Eukaryota</taxon>
        <taxon>Fungi</taxon>
        <taxon>Dikarya</taxon>
        <taxon>Basidiomycota</taxon>
        <taxon>Agaricomycotina</taxon>
        <taxon>Agaricomycetes</taxon>
        <taxon>Polyporales</taxon>
        <taxon>Polyporaceae</taxon>
        <taxon>Dichomitus</taxon>
    </lineage>
</organism>
<dbReference type="InterPro" id="IPR011009">
    <property type="entry name" value="Kinase-like_dom_sf"/>
</dbReference>
<evidence type="ECO:0000256" key="5">
    <source>
        <dbReference type="ARBA" id="ARBA00022777"/>
    </source>
</evidence>
<dbReference type="GO" id="GO:0005952">
    <property type="term" value="C:cAMP-dependent protein kinase complex"/>
    <property type="evidence" value="ECO:0007669"/>
    <property type="project" value="TreeGrafter"/>
</dbReference>
<keyword evidence="6" id="KW-0067">ATP-binding</keyword>
<evidence type="ECO:0000256" key="3">
    <source>
        <dbReference type="ARBA" id="ARBA00022679"/>
    </source>
</evidence>
<gene>
    <name evidence="11" type="ORF">BD311DRAFT_729084</name>
</gene>
<evidence type="ECO:0000256" key="9">
    <source>
        <dbReference type="SAM" id="MobiDB-lite"/>
    </source>
</evidence>
<comment type="catalytic activity">
    <reaction evidence="8">
        <text>L-seryl-[protein] + ATP = O-phospho-L-seryl-[protein] + ADP + H(+)</text>
        <dbReference type="Rhea" id="RHEA:17989"/>
        <dbReference type="Rhea" id="RHEA-COMP:9863"/>
        <dbReference type="Rhea" id="RHEA-COMP:11604"/>
        <dbReference type="ChEBI" id="CHEBI:15378"/>
        <dbReference type="ChEBI" id="CHEBI:29999"/>
        <dbReference type="ChEBI" id="CHEBI:30616"/>
        <dbReference type="ChEBI" id="CHEBI:83421"/>
        <dbReference type="ChEBI" id="CHEBI:456216"/>
        <dbReference type="EC" id="2.7.11.11"/>
    </reaction>
</comment>
<dbReference type="Gene3D" id="1.10.510.10">
    <property type="entry name" value="Transferase(Phosphotransferase) domain 1"/>
    <property type="match status" value="1"/>
</dbReference>
<dbReference type="GO" id="GO:0004691">
    <property type="term" value="F:cAMP-dependent protein kinase activity"/>
    <property type="evidence" value="ECO:0007669"/>
    <property type="project" value="UniProtKB-EC"/>
</dbReference>
<dbReference type="Proteomes" id="UP000292957">
    <property type="component" value="Unassembled WGS sequence"/>
</dbReference>
<dbReference type="AlphaFoldDB" id="A0A4Q9MBT2"/>
<dbReference type="EMBL" id="ML143474">
    <property type="protein sequence ID" value="TBU24685.1"/>
    <property type="molecule type" value="Genomic_DNA"/>
</dbReference>
<dbReference type="Pfam" id="PF00069">
    <property type="entry name" value="Pkinase"/>
    <property type="match status" value="1"/>
</dbReference>
<proteinExistence type="predicted"/>
<sequence>MRFYVDSRMEAMMNLKITGKGGKDFFKRGHYPATAADSASQTPLNTWIKIADFGFAKHCTTTVWTLCGTSDYLAPELTGNVWYNNSVDWYALGVLIFKMLSGLPLFHEPDISPVVSCEKIAWGLACIMAGVQRKHYRSELKEYQVARTVPANTYAGEHANYTSPTSALWDPTAPTASMRICQQISPMLDQSTGRAVPDVMQSYLHRIHEGQAIGNRSDSRSTSGHGSDNDLAVKIEDNILNALGQLALDEHGHPTGNSSTMSSIQQLKKATTSPLHCVKPIEEDPLAPGPSVNKLSFPTSVYFGKVRALPRLEGVEYPERGLVDKFVGAYFARFHFLMPILDNPDFMRQYRYLLDRPVLSRFVDDLRLKTTDHLKEAGMGMVYHERALILHYISAASMQVEHVQCFLLMSSFLCPINGLSQAWL</sequence>
<keyword evidence="3" id="KW-0808">Transferase</keyword>
<dbReference type="EC" id="2.7.11.11" evidence="1"/>